<dbReference type="EMBL" id="JTDY01003202">
    <property type="protein sequence ID" value="KOB69961.1"/>
    <property type="molecule type" value="Genomic_DNA"/>
</dbReference>
<evidence type="ECO:0000256" key="3">
    <source>
        <dbReference type="ARBA" id="ARBA00022833"/>
    </source>
</evidence>
<dbReference type="AlphaFoldDB" id="A0A0L7L3R3"/>
<keyword evidence="6" id="KW-1185">Reference proteome</keyword>
<accession>A0A0L7L3R3</accession>
<dbReference type="InterPro" id="IPR007588">
    <property type="entry name" value="Znf_FLYWCH"/>
</dbReference>
<dbReference type="Pfam" id="PF04500">
    <property type="entry name" value="FLYWCH"/>
    <property type="match status" value="1"/>
</dbReference>
<gene>
    <name evidence="5" type="ORF">OBRU01_16089</name>
</gene>
<name>A0A0L7L3R3_OPEBR</name>
<proteinExistence type="predicted"/>
<dbReference type="Proteomes" id="UP000037510">
    <property type="component" value="Unassembled WGS sequence"/>
</dbReference>
<evidence type="ECO:0000259" key="4">
    <source>
        <dbReference type="Pfam" id="PF04500"/>
    </source>
</evidence>
<sequence>MYSFKLVYSGLIPPSALKQSDTNSSSDSRSHVLIPTETFPEGGEQLLKIGAHWYQLDDCYRKKRRWTCARGCAARIHTDGKRLVFSELRHRCKNVNHTV</sequence>
<evidence type="ECO:0000256" key="1">
    <source>
        <dbReference type="ARBA" id="ARBA00022723"/>
    </source>
</evidence>
<reference evidence="5 6" key="1">
    <citation type="journal article" date="2015" name="Genome Biol. Evol.">
        <title>The genome of winter moth (Operophtera brumata) provides a genomic perspective on sexual dimorphism and phenology.</title>
        <authorList>
            <person name="Derks M.F."/>
            <person name="Smit S."/>
            <person name="Salis L."/>
            <person name="Schijlen E."/>
            <person name="Bossers A."/>
            <person name="Mateman C."/>
            <person name="Pijl A.S."/>
            <person name="de Ridder D."/>
            <person name="Groenen M.A."/>
            <person name="Visser M.E."/>
            <person name="Megens H.J."/>
        </authorList>
    </citation>
    <scope>NUCLEOTIDE SEQUENCE [LARGE SCALE GENOMIC DNA]</scope>
    <source>
        <strain evidence="5">WM2013NL</strain>
        <tissue evidence="5">Head and thorax</tissue>
    </source>
</reference>
<evidence type="ECO:0000256" key="2">
    <source>
        <dbReference type="ARBA" id="ARBA00022771"/>
    </source>
</evidence>
<dbReference type="Gene3D" id="2.20.25.240">
    <property type="match status" value="1"/>
</dbReference>
<evidence type="ECO:0000313" key="5">
    <source>
        <dbReference type="EMBL" id="KOB69961.1"/>
    </source>
</evidence>
<keyword evidence="2" id="KW-0863">Zinc-finger</keyword>
<feature type="domain" description="FLYWCH-type" evidence="4">
    <location>
        <begin position="41"/>
        <end position="88"/>
    </location>
</feature>
<evidence type="ECO:0000313" key="6">
    <source>
        <dbReference type="Proteomes" id="UP000037510"/>
    </source>
</evidence>
<keyword evidence="3" id="KW-0862">Zinc</keyword>
<protein>
    <recommendedName>
        <fullName evidence="4">FLYWCH-type domain-containing protein</fullName>
    </recommendedName>
</protein>
<keyword evidence="1" id="KW-0479">Metal-binding</keyword>
<dbReference type="GO" id="GO:0008270">
    <property type="term" value="F:zinc ion binding"/>
    <property type="evidence" value="ECO:0007669"/>
    <property type="project" value="UniProtKB-KW"/>
</dbReference>
<comment type="caution">
    <text evidence="5">The sequence shown here is derived from an EMBL/GenBank/DDBJ whole genome shotgun (WGS) entry which is preliminary data.</text>
</comment>
<organism evidence="5 6">
    <name type="scientific">Operophtera brumata</name>
    <name type="common">Winter moth</name>
    <name type="synonym">Phalaena brumata</name>
    <dbReference type="NCBI Taxonomy" id="104452"/>
    <lineage>
        <taxon>Eukaryota</taxon>
        <taxon>Metazoa</taxon>
        <taxon>Ecdysozoa</taxon>
        <taxon>Arthropoda</taxon>
        <taxon>Hexapoda</taxon>
        <taxon>Insecta</taxon>
        <taxon>Pterygota</taxon>
        <taxon>Neoptera</taxon>
        <taxon>Endopterygota</taxon>
        <taxon>Lepidoptera</taxon>
        <taxon>Glossata</taxon>
        <taxon>Ditrysia</taxon>
        <taxon>Geometroidea</taxon>
        <taxon>Geometridae</taxon>
        <taxon>Larentiinae</taxon>
        <taxon>Operophtera</taxon>
    </lineage>
</organism>